<dbReference type="Proteomes" id="UP000269692">
    <property type="component" value="Unassembled WGS sequence"/>
</dbReference>
<proteinExistence type="predicted"/>
<name>A0A3L7AE65_9HYPH</name>
<dbReference type="InterPro" id="IPR009333">
    <property type="entry name" value="DUF992"/>
</dbReference>
<protein>
    <submittedName>
        <fullName evidence="1">DUF992 domain-containing protein</fullName>
    </submittedName>
</protein>
<accession>A0A3L7AE65</accession>
<evidence type="ECO:0000313" key="1">
    <source>
        <dbReference type="EMBL" id="RLP77682.1"/>
    </source>
</evidence>
<dbReference type="OrthoDB" id="8451570at2"/>
<keyword evidence="2" id="KW-1185">Reference proteome</keyword>
<sequence length="247" mass="25479">MSGAFGRRHRRIACSSGPAALGRCNRPAEGAQEPRRIALRSPLRRGRDGPGRAFRVGPLDAWANRASFDVASSEGQAPEGCRMRGLVPLLSLGLGLTLAGTVDAASPTMPQVSAGLLECRGAFATGYGFGSSRKVTCEFRPSVGFNHYYSGTLDRVGLDFGVSDQGSMLWAVLATSPNIDPGALAGTYVGLSTGFAVGPGFSANMLAAQDAGRQVTLQPLSISADSGLSLSFAGATLKLESSATVPQ</sequence>
<organism evidence="1 2">
    <name type="scientific">Xanthobacter tagetidis</name>
    <dbReference type="NCBI Taxonomy" id="60216"/>
    <lineage>
        <taxon>Bacteria</taxon>
        <taxon>Pseudomonadati</taxon>
        <taxon>Pseudomonadota</taxon>
        <taxon>Alphaproteobacteria</taxon>
        <taxon>Hyphomicrobiales</taxon>
        <taxon>Xanthobacteraceae</taxon>
        <taxon>Xanthobacter</taxon>
    </lineage>
</organism>
<dbReference type="AlphaFoldDB" id="A0A3L7AE65"/>
<comment type="caution">
    <text evidence="1">The sequence shown here is derived from an EMBL/GenBank/DDBJ whole genome shotgun (WGS) entry which is preliminary data.</text>
</comment>
<gene>
    <name evidence="1" type="ORF">D9R14_13540</name>
</gene>
<dbReference type="EMBL" id="RCTF01000010">
    <property type="protein sequence ID" value="RLP77682.1"/>
    <property type="molecule type" value="Genomic_DNA"/>
</dbReference>
<reference evidence="1 2" key="1">
    <citation type="submission" date="2018-10" db="EMBL/GenBank/DDBJ databases">
        <title>Xanthobacter tagetidis genome sequencing and assembly.</title>
        <authorList>
            <person name="Maclea K.S."/>
            <person name="Goen A.E."/>
            <person name="Fatima S.A."/>
        </authorList>
    </citation>
    <scope>NUCLEOTIDE SEQUENCE [LARGE SCALE GENOMIC DNA]</scope>
    <source>
        <strain evidence="1 2">ATCC 700314</strain>
    </source>
</reference>
<evidence type="ECO:0000313" key="2">
    <source>
        <dbReference type="Proteomes" id="UP000269692"/>
    </source>
</evidence>
<dbReference type="Pfam" id="PF06186">
    <property type="entry name" value="DUF992"/>
    <property type="match status" value="1"/>
</dbReference>